<sequence>MSNEYKIICSRIGTTVTTQHDSAPEKNRLHNSVLLITMAIYQPHLLLYLPLLLHHHLLLWILPKQLDPTTTSTPMPAAVPNESSGGRAALLSSIQGFSKNALKKTETKDSSAPKV</sequence>
<evidence type="ECO:0000313" key="3">
    <source>
        <dbReference type="Proteomes" id="UP001054945"/>
    </source>
</evidence>
<dbReference type="EMBL" id="BPLR01005384">
    <property type="protein sequence ID" value="GIY01901.1"/>
    <property type="molecule type" value="Genomic_DNA"/>
</dbReference>
<gene>
    <name evidence="2" type="ORF">CEXT_713121</name>
</gene>
<comment type="caution">
    <text evidence="2">The sequence shown here is derived from an EMBL/GenBank/DDBJ whole genome shotgun (WGS) entry which is preliminary data.</text>
</comment>
<dbReference type="CDD" id="cd22062">
    <property type="entry name" value="WH2_DdVASP-like"/>
    <property type="match status" value="1"/>
</dbReference>
<name>A0AAV4Q196_CAEEX</name>
<dbReference type="PROSITE" id="PS51082">
    <property type="entry name" value="WH2"/>
    <property type="match status" value="1"/>
</dbReference>
<protein>
    <recommendedName>
        <fullName evidence="1">WH2 domain-containing protein</fullName>
    </recommendedName>
</protein>
<dbReference type="GO" id="GO:0003779">
    <property type="term" value="F:actin binding"/>
    <property type="evidence" value="ECO:0007669"/>
    <property type="project" value="InterPro"/>
</dbReference>
<dbReference type="Pfam" id="PF02205">
    <property type="entry name" value="WH2"/>
    <property type="match status" value="1"/>
</dbReference>
<feature type="domain" description="WH2" evidence="1">
    <location>
        <begin position="86"/>
        <end position="105"/>
    </location>
</feature>
<evidence type="ECO:0000259" key="1">
    <source>
        <dbReference type="PROSITE" id="PS51082"/>
    </source>
</evidence>
<dbReference type="InterPro" id="IPR003124">
    <property type="entry name" value="WH2_dom"/>
</dbReference>
<accession>A0AAV4Q196</accession>
<proteinExistence type="predicted"/>
<evidence type="ECO:0000313" key="2">
    <source>
        <dbReference type="EMBL" id="GIY01901.1"/>
    </source>
</evidence>
<dbReference type="AlphaFoldDB" id="A0AAV4Q196"/>
<reference evidence="2 3" key="1">
    <citation type="submission" date="2021-06" db="EMBL/GenBank/DDBJ databases">
        <title>Caerostris extrusa draft genome.</title>
        <authorList>
            <person name="Kono N."/>
            <person name="Arakawa K."/>
        </authorList>
    </citation>
    <scope>NUCLEOTIDE SEQUENCE [LARGE SCALE GENOMIC DNA]</scope>
</reference>
<dbReference type="Proteomes" id="UP001054945">
    <property type="component" value="Unassembled WGS sequence"/>
</dbReference>
<organism evidence="2 3">
    <name type="scientific">Caerostris extrusa</name>
    <name type="common">Bark spider</name>
    <name type="synonym">Caerostris bankana</name>
    <dbReference type="NCBI Taxonomy" id="172846"/>
    <lineage>
        <taxon>Eukaryota</taxon>
        <taxon>Metazoa</taxon>
        <taxon>Ecdysozoa</taxon>
        <taxon>Arthropoda</taxon>
        <taxon>Chelicerata</taxon>
        <taxon>Arachnida</taxon>
        <taxon>Araneae</taxon>
        <taxon>Araneomorphae</taxon>
        <taxon>Entelegynae</taxon>
        <taxon>Araneoidea</taxon>
        <taxon>Araneidae</taxon>
        <taxon>Caerostris</taxon>
    </lineage>
</organism>
<keyword evidence="3" id="KW-1185">Reference proteome</keyword>